<reference evidence="2 3" key="1">
    <citation type="submission" date="2016-03" db="EMBL/GenBank/DDBJ databases">
        <title>EvidentialGene: Evidence-directed Construction of Genes on Genomes.</title>
        <authorList>
            <person name="Gilbert D.G."/>
            <person name="Choi J.-H."/>
            <person name="Mockaitis K."/>
            <person name="Colbourne J."/>
            <person name="Pfrender M."/>
        </authorList>
    </citation>
    <scope>NUCLEOTIDE SEQUENCE [LARGE SCALE GENOMIC DNA]</scope>
    <source>
        <strain evidence="2 3">Xinb3</strain>
        <tissue evidence="2">Complete organism</tissue>
    </source>
</reference>
<keyword evidence="3" id="KW-1185">Reference proteome</keyword>
<dbReference type="GO" id="GO:0051301">
    <property type="term" value="P:cell division"/>
    <property type="evidence" value="ECO:0007669"/>
    <property type="project" value="UniProtKB-KW"/>
</dbReference>
<protein>
    <submittedName>
        <fullName evidence="2">Cell division ftsj-like protein</fullName>
    </submittedName>
</protein>
<name>A0A162NQR2_9CRUS</name>
<evidence type="ECO:0000259" key="1">
    <source>
        <dbReference type="Pfam" id="PF21788"/>
    </source>
</evidence>
<gene>
    <name evidence="2" type="ORF">APZ42_015710</name>
</gene>
<dbReference type="Pfam" id="PF21788">
    <property type="entry name" value="TNP-like_GBD"/>
    <property type="match status" value="1"/>
</dbReference>
<dbReference type="InterPro" id="IPR048366">
    <property type="entry name" value="TNP-like_GBD"/>
</dbReference>
<accession>A0A162NQR2</accession>
<dbReference type="OrthoDB" id="10492985at2759"/>
<evidence type="ECO:0000313" key="3">
    <source>
        <dbReference type="Proteomes" id="UP000076858"/>
    </source>
</evidence>
<evidence type="ECO:0000313" key="2">
    <source>
        <dbReference type="EMBL" id="KZS18191.1"/>
    </source>
</evidence>
<dbReference type="AlphaFoldDB" id="A0A162NQR2"/>
<comment type="caution">
    <text evidence="2">The sequence shown here is derived from an EMBL/GenBank/DDBJ whole genome shotgun (WGS) entry which is preliminary data.</text>
</comment>
<dbReference type="Proteomes" id="UP000076858">
    <property type="component" value="Unassembled WGS sequence"/>
</dbReference>
<feature type="domain" description="Transposable element P transposase-like GTP-binding insertion" evidence="1">
    <location>
        <begin position="3"/>
        <end position="93"/>
    </location>
</feature>
<keyword evidence="2" id="KW-0131">Cell cycle</keyword>
<organism evidence="2 3">
    <name type="scientific">Daphnia magna</name>
    <dbReference type="NCBI Taxonomy" id="35525"/>
    <lineage>
        <taxon>Eukaryota</taxon>
        <taxon>Metazoa</taxon>
        <taxon>Ecdysozoa</taxon>
        <taxon>Arthropoda</taxon>
        <taxon>Crustacea</taxon>
        <taxon>Branchiopoda</taxon>
        <taxon>Diplostraca</taxon>
        <taxon>Cladocera</taxon>
        <taxon>Anomopoda</taxon>
        <taxon>Daphniidae</taxon>
        <taxon>Daphnia</taxon>
    </lineage>
</organism>
<proteinExistence type="predicted"/>
<dbReference type="EMBL" id="LRGB01000560">
    <property type="protein sequence ID" value="KZS18191.1"/>
    <property type="molecule type" value="Genomic_DNA"/>
</dbReference>
<sequence length="575" mass="66300">MVVRYEFFSNLYEHEKHKGLRKCHKLTYSHVHPTNFERMNVRKAAQLLSRSVAMALNHYRNLKETADKFKGSEGTEKLAMLMNKTFDVLNGRYYAEGISNNINHNDKNKRTVKEMKWATLNAMLTVLYITEKEHESREKNSSSPSEMFCSLTTLKALRLTINSAMALTEELLQHNYHTVLTGKMNQDPIERFFGIARSIDNTPTAHSWLHIFRILSLHNLTKTVVKNGNVDNEDELKVLVGYKKCFVDRFKEIEEERKQAKLTLKDKLLTELSIRYVDHIENQVSSSDVTNDELIYDICGYLLHSRSEVLECRKCKSLLETEESQLPETFAPKNYTLTRTYGYLKLASIQMFKCFKKVESLVDKHFSNNDHIYIRDAFEQVIDQIGSLNLTPLSCDEHPEVLPFLIMEYVQIRFYFESEKFRDLNLAKTKTAVHTEKSYKQVIGMDKVILRLHSLTDTKAHLSKPLEDDIEKIADIIRAEISGAAHSQYARDRTTNGINGVAREIRALQCENRVLAHKTAISTAQHSGWLAASYLNLPTCSKLIATGESISVYQCSTHEHSSFLTPKRKERFPVV</sequence>
<keyword evidence="2" id="KW-0132">Cell division</keyword>